<dbReference type="RefSeq" id="XP_005786835.1">
    <property type="nucleotide sequence ID" value="XM_005786778.1"/>
</dbReference>
<dbReference type="KEGG" id="ehx:EMIHUDRAFT_217411"/>
<dbReference type="PROSITE" id="PS50089">
    <property type="entry name" value="ZF_RING_2"/>
    <property type="match status" value="1"/>
</dbReference>
<dbReference type="Pfam" id="PF13639">
    <property type="entry name" value="zf-RING_2"/>
    <property type="match status" value="1"/>
</dbReference>
<dbReference type="Gene3D" id="3.30.40.10">
    <property type="entry name" value="Zinc/RING finger domain, C3HC4 (zinc finger)"/>
    <property type="match status" value="1"/>
</dbReference>
<reference evidence="4" key="1">
    <citation type="journal article" date="2013" name="Nature">
        <title>Pan genome of the phytoplankton Emiliania underpins its global distribution.</title>
        <authorList>
            <person name="Read B.A."/>
            <person name="Kegel J."/>
            <person name="Klute M.J."/>
            <person name="Kuo A."/>
            <person name="Lefebvre S.C."/>
            <person name="Maumus F."/>
            <person name="Mayer C."/>
            <person name="Miller J."/>
            <person name="Monier A."/>
            <person name="Salamov A."/>
            <person name="Young J."/>
            <person name="Aguilar M."/>
            <person name="Claverie J.M."/>
            <person name="Frickenhaus S."/>
            <person name="Gonzalez K."/>
            <person name="Herman E.K."/>
            <person name="Lin Y.C."/>
            <person name="Napier J."/>
            <person name="Ogata H."/>
            <person name="Sarno A.F."/>
            <person name="Shmutz J."/>
            <person name="Schroeder D."/>
            <person name="de Vargas C."/>
            <person name="Verret F."/>
            <person name="von Dassow P."/>
            <person name="Valentin K."/>
            <person name="Van de Peer Y."/>
            <person name="Wheeler G."/>
            <person name="Dacks J.B."/>
            <person name="Delwiche C.F."/>
            <person name="Dyhrman S.T."/>
            <person name="Glockner G."/>
            <person name="John U."/>
            <person name="Richards T."/>
            <person name="Worden A.Z."/>
            <person name="Zhang X."/>
            <person name="Grigoriev I.V."/>
            <person name="Allen A.E."/>
            <person name="Bidle K."/>
            <person name="Borodovsky M."/>
            <person name="Bowler C."/>
            <person name="Brownlee C."/>
            <person name="Cock J.M."/>
            <person name="Elias M."/>
            <person name="Gladyshev V.N."/>
            <person name="Groth M."/>
            <person name="Guda C."/>
            <person name="Hadaegh A."/>
            <person name="Iglesias-Rodriguez M.D."/>
            <person name="Jenkins J."/>
            <person name="Jones B.M."/>
            <person name="Lawson T."/>
            <person name="Leese F."/>
            <person name="Lindquist E."/>
            <person name="Lobanov A."/>
            <person name="Lomsadze A."/>
            <person name="Malik S.B."/>
            <person name="Marsh M.E."/>
            <person name="Mackinder L."/>
            <person name="Mock T."/>
            <person name="Mueller-Roeber B."/>
            <person name="Pagarete A."/>
            <person name="Parker M."/>
            <person name="Probert I."/>
            <person name="Quesneville H."/>
            <person name="Raines C."/>
            <person name="Rensing S.A."/>
            <person name="Riano-Pachon D.M."/>
            <person name="Richier S."/>
            <person name="Rokitta S."/>
            <person name="Shiraiwa Y."/>
            <person name="Soanes D.M."/>
            <person name="van der Giezen M."/>
            <person name="Wahlund T.M."/>
            <person name="Williams B."/>
            <person name="Wilson W."/>
            <person name="Wolfe G."/>
            <person name="Wurch L.L."/>
        </authorList>
    </citation>
    <scope>NUCLEOTIDE SEQUENCE</scope>
</reference>
<reference evidence="3" key="2">
    <citation type="submission" date="2024-10" db="UniProtKB">
        <authorList>
            <consortium name="EnsemblProtists"/>
        </authorList>
    </citation>
    <scope>IDENTIFICATION</scope>
</reference>
<dbReference type="HOGENOM" id="CLU_1589494_0_0_1"/>
<dbReference type="GeneID" id="17279679"/>
<dbReference type="KEGG" id="ehx:EMIHUDRAFT_252927"/>
<dbReference type="SUPFAM" id="SSF57850">
    <property type="entry name" value="RING/U-box"/>
    <property type="match status" value="1"/>
</dbReference>
<keyword evidence="1" id="KW-0862">Zinc</keyword>
<dbReference type="EnsemblProtists" id="EOD08665">
    <property type="protein sequence ID" value="EOD08665"/>
    <property type="gene ID" value="EMIHUDRAFT_217411"/>
</dbReference>
<dbReference type="Proteomes" id="UP000013827">
    <property type="component" value="Unassembled WGS sequence"/>
</dbReference>
<dbReference type="PaxDb" id="2903-EOD08665"/>
<dbReference type="GeneID" id="17254672"/>
<dbReference type="EnsemblProtists" id="EOD34406">
    <property type="protein sequence ID" value="EOD34406"/>
    <property type="gene ID" value="EMIHUDRAFT_252927"/>
</dbReference>
<keyword evidence="1" id="KW-0479">Metal-binding</keyword>
<dbReference type="RefSeq" id="XP_005761094.1">
    <property type="nucleotide sequence ID" value="XM_005761037.1"/>
</dbReference>
<evidence type="ECO:0000256" key="1">
    <source>
        <dbReference type="PROSITE-ProRule" id="PRU00175"/>
    </source>
</evidence>
<dbReference type="SMART" id="SM00184">
    <property type="entry name" value="RING"/>
    <property type="match status" value="1"/>
</dbReference>
<keyword evidence="4" id="KW-1185">Reference proteome</keyword>
<evidence type="ECO:0000313" key="4">
    <source>
        <dbReference type="Proteomes" id="UP000013827"/>
    </source>
</evidence>
<dbReference type="AlphaFoldDB" id="A0A0D3IBN0"/>
<evidence type="ECO:0000313" key="3">
    <source>
        <dbReference type="EnsemblProtists" id="EOD08665"/>
    </source>
</evidence>
<dbReference type="InterPro" id="IPR001841">
    <property type="entry name" value="Znf_RING"/>
</dbReference>
<dbReference type="InterPro" id="IPR013083">
    <property type="entry name" value="Znf_RING/FYVE/PHD"/>
</dbReference>
<sequence length="168" mass="17759">MESITAEGEQGGEKDQEICAICLETPTDPHKLPCGHIFDLHCLLLFAVSSTPMQESPPCPKCRRRFDARQLIAHSSVLSPTFESVRLCQSAPEERQQQHTNDGHLPSVLISAATAFLLITATSQADRVDLTPVVLGGSAPSTAVCGRPELRSVSGVALAAGRAASGEG</sequence>
<dbReference type="STRING" id="2903.R1FFV7"/>
<name>A0A0D3IBN0_EMIH1</name>
<organism evidence="3 4">
    <name type="scientific">Emiliania huxleyi (strain CCMP1516)</name>
    <dbReference type="NCBI Taxonomy" id="280463"/>
    <lineage>
        <taxon>Eukaryota</taxon>
        <taxon>Haptista</taxon>
        <taxon>Haptophyta</taxon>
        <taxon>Prymnesiophyceae</taxon>
        <taxon>Isochrysidales</taxon>
        <taxon>Noelaerhabdaceae</taxon>
        <taxon>Emiliania</taxon>
    </lineage>
</organism>
<evidence type="ECO:0000259" key="2">
    <source>
        <dbReference type="PROSITE" id="PS50089"/>
    </source>
</evidence>
<keyword evidence="1" id="KW-0863">Zinc-finger</keyword>
<proteinExistence type="predicted"/>
<dbReference type="GO" id="GO:0008270">
    <property type="term" value="F:zinc ion binding"/>
    <property type="evidence" value="ECO:0007669"/>
    <property type="project" value="UniProtKB-KW"/>
</dbReference>
<feature type="domain" description="RING-type" evidence="2">
    <location>
        <begin position="19"/>
        <end position="63"/>
    </location>
</feature>
<protein>
    <recommendedName>
        <fullName evidence="2">RING-type domain-containing protein</fullName>
    </recommendedName>
</protein>
<accession>A0A0D3IBN0</accession>